<dbReference type="GO" id="GO:0003677">
    <property type="term" value="F:DNA binding"/>
    <property type="evidence" value="ECO:0007669"/>
    <property type="project" value="InterPro"/>
</dbReference>
<evidence type="ECO:0000313" key="4">
    <source>
        <dbReference type="EMBL" id="MCT8989252.1"/>
    </source>
</evidence>
<reference evidence="4" key="1">
    <citation type="submission" date="2022-08" db="EMBL/GenBank/DDBJ databases">
        <title>Chelativorans sichuanense sp. nov., a paraffin oil-degrading bacterium isolated from a mixture of oil-based drill cuttings and paddy soil.</title>
        <authorList>
            <person name="Yu J."/>
            <person name="Liu H."/>
            <person name="Chen Q."/>
        </authorList>
    </citation>
    <scope>NUCLEOTIDE SEQUENCE</scope>
    <source>
        <strain evidence="4">SCAU 2101</strain>
    </source>
</reference>
<dbReference type="InterPro" id="IPR036388">
    <property type="entry name" value="WH-like_DNA-bd_sf"/>
</dbReference>
<dbReference type="Gene3D" id="1.10.10.10">
    <property type="entry name" value="Winged helix-like DNA-binding domain superfamily/Winged helix DNA-binding domain"/>
    <property type="match status" value="1"/>
</dbReference>
<keyword evidence="5" id="KW-1185">Reference proteome</keyword>
<feature type="domain" description="HTH crp-type" evidence="3">
    <location>
        <begin position="20"/>
        <end position="65"/>
    </location>
</feature>
<organism evidence="4 5">
    <name type="scientific">Chelativorans petroleitrophicus</name>
    <dbReference type="NCBI Taxonomy" id="2975484"/>
    <lineage>
        <taxon>Bacteria</taxon>
        <taxon>Pseudomonadati</taxon>
        <taxon>Pseudomonadota</taxon>
        <taxon>Alphaproteobacteria</taxon>
        <taxon>Hyphomicrobiales</taxon>
        <taxon>Phyllobacteriaceae</taxon>
        <taxon>Chelativorans</taxon>
    </lineage>
</organism>
<dbReference type="AlphaFoldDB" id="A0A9X2X7L4"/>
<dbReference type="EMBL" id="JAODNV010000004">
    <property type="protein sequence ID" value="MCT8989252.1"/>
    <property type="molecule type" value="Genomic_DNA"/>
</dbReference>
<accession>A0A9X2X7L4</accession>
<dbReference type="SUPFAM" id="SSF46785">
    <property type="entry name" value="Winged helix' DNA-binding domain"/>
    <property type="match status" value="1"/>
</dbReference>
<dbReference type="InterPro" id="IPR012318">
    <property type="entry name" value="HTH_CRP"/>
</dbReference>
<dbReference type="PANTHER" id="PTHR18964:SF149">
    <property type="entry name" value="BIFUNCTIONAL UDP-N-ACETYLGLUCOSAMINE 2-EPIMERASE_N-ACETYLMANNOSAMINE KINASE"/>
    <property type="match status" value="1"/>
</dbReference>
<dbReference type="Proteomes" id="UP001149009">
    <property type="component" value="Unassembled WGS sequence"/>
</dbReference>
<dbReference type="InterPro" id="IPR036390">
    <property type="entry name" value="WH_DNA-bd_sf"/>
</dbReference>
<sequence length="392" mass="42077">MLKGTNQEVGRPHNRRIVLETIRQHGPLSRAEIARHVGLTIQTVSTITSELQERGFVRLRPGVPKGRGFPAPVLEIDPDGGYACGVYVTPRGLEAGLVNLCGKVLSRRAVEAPRMSAEEAFARIGAMVAELRADCPRERFIGVGMAMPGPFDIESMSFVGPTTMEGWAGVDVYESLRDAVSCPAFVEVDSAAAAHCERLYGVGEELFNFYHLFLGVGLGGCVIYDGQVVRGAWGNAGEVGHIPLVPDGDPCPCGNRGCLERYLSLEAYVRRTAVIGEAEWLKEVAPLLRAAIVTIENLFDPETIVLGGLAPVELRLKLLALTASLPNSLAARRDRRHPRVILSRCGTDAVLRGAASLAITQVLSPRFAGPPQAAANRAAGDPFARTGRARVE</sequence>
<evidence type="ECO:0000259" key="3">
    <source>
        <dbReference type="SMART" id="SM00419"/>
    </source>
</evidence>
<evidence type="ECO:0000256" key="1">
    <source>
        <dbReference type="ARBA" id="ARBA00006479"/>
    </source>
</evidence>
<dbReference type="Gene3D" id="3.30.420.40">
    <property type="match status" value="4"/>
</dbReference>
<evidence type="ECO:0000256" key="2">
    <source>
        <dbReference type="SAM" id="MobiDB-lite"/>
    </source>
</evidence>
<dbReference type="Pfam" id="PF13412">
    <property type="entry name" value="HTH_24"/>
    <property type="match status" value="1"/>
</dbReference>
<dbReference type="InterPro" id="IPR043129">
    <property type="entry name" value="ATPase_NBD"/>
</dbReference>
<dbReference type="InterPro" id="IPR000600">
    <property type="entry name" value="ROK"/>
</dbReference>
<dbReference type="SUPFAM" id="SSF53067">
    <property type="entry name" value="Actin-like ATPase domain"/>
    <property type="match status" value="1"/>
</dbReference>
<feature type="region of interest" description="Disordered" evidence="2">
    <location>
        <begin position="371"/>
        <end position="392"/>
    </location>
</feature>
<proteinExistence type="inferred from homology"/>
<evidence type="ECO:0000313" key="5">
    <source>
        <dbReference type="Proteomes" id="UP001149009"/>
    </source>
</evidence>
<dbReference type="Pfam" id="PF00480">
    <property type="entry name" value="ROK"/>
    <property type="match status" value="1"/>
</dbReference>
<gene>
    <name evidence="4" type="ORF">NYR54_02910</name>
</gene>
<comment type="caution">
    <text evidence="4">The sequence shown here is derived from an EMBL/GenBank/DDBJ whole genome shotgun (WGS) entry which is preliminary data.</text>
</comment>
<comment type="similarity">
    <text evidence="1">Belongs to the ROK (NagC/XylR) family.</text>
</comment>
<protein>
    <submittedName>
        <fullName evidence="4">ROK family transcriptional regulator</fullName>
    </submittedName>
</protein>
<dbReference type="RefSeq" id="WP_261513954.1">
    <property type="nucleotide sequence ID" value="NZ_JAODNV010000004.1"/>
</dbReference>
<feature type="compositionally biased region" description="Low complexity" evidence="2">
    <location>
        <begin position="371"/>
        <end position="380"/>
    </location>
</feature>
<name>A0A9X2X7L4_9HYPH</name>
<dbReference type="GO" id="GO:0006355">
    <property type="term" value="P:regulation of DNA-templated transcription"/>
    <property type="evidence" value="ECO:0007669"/>
    <property type="project" value="InterPro"/>
</dbReference>
<dbReference type="PANTHER" id="PTHR18964">
    <property type="entry name" value="ROK (REPRESSOR, ORF, KINASE) FAMILY"/>
    <property type="match status" value="1"/>
</dbReference>
<dbReference type="SMART" id="SM00419">
    <property type="entry name" value="HTH_CRP"/>
    <property type="match status" value="1"/>
</dbReference>